<comment type="caution">
    <text evidence="12">The sequence shown here is derived from an EMBL/GenBank/DDBJ whole genome shotgun (WGS) entry which is preliminary data.</text>
</comment>
<dbReference type="CDD" id="cd08504">
    <property type="entry name" value="PBP2_OppA"/>
    <property type="match status" value="1"/>
</dbReference>
<accession>A0A2S9I580</accession>
<protein>
    <recommendedName>
        <fullName evidence="9">Periplasmic oligopeptide-binding protein OppA</fullName>
    </recommendedName>
</protein>
<comment type="similarity">
    <text evidence="2">Belongs to the bacterial solute-binding protein 5 family.</text>
</comment>
<keyword evidence="13" id="KW-1185">Reference proteome</keyword>
<dbReference type="GO" id="GO:0043190">
    <property type="term" value="C:ATP-binding cassette (ABC) transporter complex"/>
    <property type="evidence" value="ECO:0007669"/>
    <property type="project" value="InterPro"/>
</dbReference>
<dbReference type="SUPFAM" id="SSF53850">
    <property type="entry name" value="Periplasmic binding protein-like II"/>
    <property type="match status" value="1"/>
</dbReference>
<dbReference type="GO" id="GO:0015031">
    <property type="term" value="P:protein transport"/>
    <property type="evidence" value="ECO:0007669"/>
    <property type="project" value="UniProtKB-KW"/>
</dbReference>
<keyword evidence="5" id="KW-0574">Periplasm</keyword>
<name>A0A2S9I580_9GAMM</name>
<dbReference type="NCBIfam" id="NF011684">
    <property type="entry name" value="PRK15104.1"/>
    <property type="match status" value="1"/>
</dbReference>
<dbReference type="Pfam" id="PF00496">
    <property type="entry name" value="SBP_bac_5"/>
    <property type="match status" value="1"/>
</dbReference>
<feature type="signal peptide" evidence="10">
    <location>
        <begin position="1"/>
        <end position="28"/>
    </location>
</feature>
<dbReference type="Gene3D" id="3.40.190.10">
    <property type="entry name" value="Periplasmic binding protein-like II"/>
    <property type="match status" value="1"/>
</dbReference>
<proteinExistence type="inferred from homology"/>
<dbReference type="InterPro" id="IPR039424">
    <property type="entry name" value="SBP_5"/>
</dbReference>
<dbReference type="PANTHER" id="PTHR30290:SF10">
    <property type="entry name" value="PERIPLASMIC OLIGOPEPTIDE-BINDING PROTEIN-RELATED"/>
    <property type="match status" value="1"/>
</dbReference>
<dbReference type="FunFam" id="3.10.105.10:FF:000001">
    <property type="entry name" value="Oligopeptide ABC transporter, oligopeptide-binding protein"/>
    <property type="match status" value="1"/>
</dbReference>
<dbReference type="GO" id="GO:0015833">
    <property type="term" value="P:peptide transport"/>
    <property type="evidence" value="ECO:0007669"/>
    <property type="project" value="TreeGrafter"/>
</dbReference>
<reference evidence="12 13" key="1">
    <citation type="submission" date="2017-10" db="EMBL/GenBank/DDBJ databases">
        <title>Draft genome of two endophytic bacteria isolated from 'guarana' Paullinia cupana (Mart.) Ducke.</title>
        <authorList>
            <person name="Siqueira K.A."/>
            <person name="Liotti R.G."/>
            <person name="Mendes T.A."/>
            <person name="Soares M.A."/>
        </authorList>
    </citation>
    <scope>NUCLEOTIDE SEQUENCE [LARGE SCALE GENOMIC DNA]</scope>
    <source>
        <strain evidence="12 13">342</strain>
    </source>
</reference>
<dbReference type="EMBL" id="PDET01000024">
    <property type="protein sequence ID" value="PRD12963.1"/>
    <property type="molecule type" value="Genomic_DNA"/>
</dbReference>
<evidence type="ECO:0000256" key="3">
    <source>
        <dbReference type="ARBA" id="ARBA00022448"/>
    </source>
</evidence>
<dbReference type="FunFam" id="3.90.76.10:FF:000001">
    <property type="entry name" value="Oligopeptide ABC transporter substrate-binding protein"/>
    <property type="match status" value="1"/>
</dbReference>
<dbReference type="FunFam" id="3.40.190.10:FF:000018">
    <property type="entry name" value="Oligopeptide ABC transporter, oligopeptide-binding protein"/>
    <property type="match status" value="1"/>
</dbReference>
<keyword evidence="4 10" id="KW-0732">Signal</keyword>
<feature type="domain" description="Solute-binding protein family 5" evidence="11">
    <location>
        <begin position="83"/>
        <end position="466"/>
    </location>
</feature>
<sequence>MTNITKKSLIALGVMAAMGSLTLSTAFAANVPAGVQLADKQELIRGNGAELQSLDPHKIEGVPESNVNRDVLEGLVINDADGKIIPGVAEKWESKEGGKVWIFHLRNNAKWSNGEPVTAQDFVYSWQRLADPKTASPYASYLQYGHLLNVDDIIDGKKPADTLGVKAIDDHTLEVTLSDAVPYFYKLLIHPSMSPVYKPVVEKFGDKWTQPANFVGNGAFKLKEWVVNERIVVERNPQYWDNAHTILNQVTFLPISSEVTDTNRYRSGGSDMTYNYLPIELYQKLKKEIPGEIHADPYLCTYYYEINNQKPPFNDPRVRAALKLGLDRDIMVNKVKAQDEDPAYSYTPPFTDGIKLTPPEWFGWSQEKRNEEAKKLLAEAGYTADKPLTFDLLYNTSDLHKKLAIAAASIWKKNLGVNVKLQNQEWKTFLDTRHQGTFDVARAAWCADYNEPTSFLNTMLSDSSNNTSHYKNPEFDKAMAQALAAGDEGKRAEVYAQAEKILDADSAIVPVYYYKNLRLVKPYVGGYTGKDPLDNSHDKDLYIIKH</sequence>
<evidence type="ECO:0000259" key="11">
    <source>
        <dbReference type="Pfam" id="PF00496"/>
    </source>
</evidence>
<dbReference type="Gene3D" id="3.90.76.10">
    <property type="entry name" value="Dipeptide-binding Protein, Domain 1"/>
    <property type="match status" value="1"/>
</dbReference>
<keyword evidence="7" id="KW-1015">Disulfide bond</keyword>
<dbReference type="Proteomes" id="UP000239181">
    <property type="component" value="Unassembled WGS sequence"/>
</dbReference>
<dbReference type="InterPro" id="IPR030678">
    <property type="entry name" value="Peptide/Ni-bd"/>
</dbReference>
<evidence type="ECO:0000313" key="13">
    <source>
        <dbReference type="Proteomes" id="UP000239181"/>
    </source>
</evidence>
<evidence type="ECO:0000256" key="9">
    <source>
        <dbReference type="ARBA" id="ARBA00072558"/>
    </source>
</evidence>
<evidence type="ECO:0000256" key="10">
    <source>
        <dbReference type="SAM" id="SignalP"/>
    </source>
</evidence>
<dbReference type="AlphaFoldDB" id="A0A2S9I580"/>
<evidence type="ECO:0000256" key="4">
    <source>
        <dbReference type="ARBA" id="ARBA00022729"/>
    </source>
</evidence>
<dbReference type="InterPro" id="IPR000914">
    <property type="entry name" value="SBP_5_dom"/>
</dbReference>
<dbReference type="Gene3D" id="3.10.105.10">
    <property type="entry name" value="Dipeptide-binding Protein, Domain 3"/>
    <property type="match status" value="1"/>
</dbReference>
<evidence type="ECO:0000256" key="6">
    <source>
        <dbReference type="ARBA" id="ARBA00022927"/>
    </source>
</evidence>
<comment type="subunit">
    <text evidence="8">The complex is composed of two ATP-binding proteins (OppD and OppF), two transmembrane proteins (OppB and OppC) and a solute-binding protein (OppA).</text>
</comment>
<dbReference type="GO" id="GO:0030288">
    <property type="term" value="C:outer membrane-bounded periplasmic space"/>
    <property type="evidence" value="ECO:0007669"/>
    <property type="project" value="TreeGrafter"/>
</dbReference>
<dbReference type="RefSeq" id="WP_105595223.1">
    <property type="nucleotide sequence ID" value="NZ_PDET01000024.1"/>
</dbReference>
<evidence type="ECO:0000256" key="7">
    <source>
        <dbReference type="ARBA" id="ARBA00023157"/>
    </source>
</evidence>
<comment type="subcellular location">
    <subcellularLocation>
        <location evidence="1">Periplasm</location>
    </subcellularLocation>
</comment>
<gene>
    <name evidence="12" type="ORF">CQW29_23800</name>
</gene>
<evidence type="ECO:0000256" key="5">
    <source>
        <dbReference type="ARBA" id="ARBA00022764"/>
    </source>
</evidence>
<feature type="chain" id="PRO_5016276801" description="Periplasmic oligopeptide-binding protein OppA" evidence="10">
    <location>
        <begin position="29"/>
        <end position="546"/>
    </location>
</feature>
<evidence type="ECO:0000313" key="12">
    <source>
        <dbReference type="EMBL" id="PRD12963.1"/>
    </source>
</evidence>
<evidence type="ECO:0000256" key="2">
    <source>
        <dbReference type="ARBA" id="ARBA00005695"/>
    </source>
</evidence>
<dbReference type="GO" id="GO:1904680">
    <property type="term" value="F:peptide transmembrane transporter activity"/>
    <property type="evidence" value="ECO:0007669"/>
    <property type="project" value="TreeGrafter"/>
</dbReference>
<dbReference type="OrthoDB" id="9801912at2"/>
<keyword evidence="6" id="KW-0653">Protein transport</keyword>
<dbReference type="PIRSF" id="PIRSF002741">
    <property type="entry name" value="MppA"/>
    <property type="match status" value="1"/>
</dbReference>
<evidence type="ECO:0000256" key="1">
    <source>
        <dbReference type="ARBA" id="ARBA00004418"/>
    </source>
</evidence>
<keyword evidence="3" id="KW-0813">Transport</keyword>
<evidence type="ECO:0000256" key="8">
    <source>
        <dbReference type="ARBA" id="ARBA00063980"/>
    </source>
</evidence>
<organism evidence="12 13">
    <name type="scientific">Pantoea coffeiphila</name>
    <dbReference type="NCBI Taxonomy" id="1465635"/>
    <lineage>
        <taxon>Bacteria</taxon>
        <taxon>Pseudomonadati</taxon>
        <taxon>Pseudomonadota</taxon>
        <taxon>Gammaproteobacteria</taxon>
        <taxon>Enterobacterales</taxon>
        <taxon>Erwiniaceae</taxon>
        <taxon>Pantoea</taxon>
    </lineage>
</organism>
<dbReference type="PANTHER" id="PTHR30290">
    <property type="entry name" value="PERIPLASMIC BINDING COMPONENT OF ABC TRANSPORTER"/>
    <property type="match status" value="1"/>
</dbReference>